<dbReference type="InterPro" id="IPR051395">
    <property type="entry name" value="Cytochrome_c_Peroxidase/MauG"/>
</dbReference>
<protein>
    <submittedName>
        <fullName evidence="10">Cytochrome-c peroxidase</fullName>
    </submittedName>
</protein>
<dbReference type="InterPro" id="IPR026259">
    <property type="entry name" value="MauG/Cytc_peroxidase"/>
</dbReference>
<dbReference type="PROSITE" id="PS51007">
    <property type="entry name" value="CYTC"/>
    <property type="match status" value="1"/>
</dbReference>
<comment type="subcellular location">
    <subcellularLocation>
        <location evidence="1">Periplasm</location>
    </subcellularLocation>
</comment>
<organism evidence="10 11">
    <name type="scientific">Pontibacter silvestris</name>
    <dbReference type="NCBI Taxonomy" id="2305183"/>
    <lineage>
        <taxon>Bacteria</taxon>
        <taxon>Pseudomonadati</taxon>
        <taxon>Bacteroidota</taxon>
        <taxon>Cytophagia</taxon>
        <taxon>Cytophagales</taxon>
        <taxon>Hymenobacteraceae</taxon>
        <taxon>Pontibacter</taxon>
    </lineage>
</organism>
<dbReference type="InterPro" id="IPR004852">
    <property type="entry name" value="Di-haem_cyt_c_peroxidsae"/>
</dbReference>
<dbReference type="EMBL" id="JBHUHV010000055">
    <property type="protein sequence ID" value="MFD2068790.1"/>
    <property type="molecule type" value="Genomic_DNA"/>
</dbReference>
<keyword evidence="2 8" id="KW-0349">Heme</keyword>
<evidence type="ECO:0000313" key="11">
    <source>
        <dbReference type="Proteomes" id="UP001597369"/>
    </source>
</evidence>
<dbReference type="RefSeq" id="WP_229962470.1">
    <property type="nucleotide sequence ID" value="NZ_JAJJWI010000023.1"/>
</dbReference>
<gene>
    <name evidence="10" type="ORF">ACFSKU_18005</name>
</gene>
<sequence>MSENMVLLRNLILFVVAGFVLACSSEKDAEPKVESATPVPYQLEIPAVFPQNYTIPADNPMIEEGVELGRYLFYEKMLSGNNTMSCGSCHQQDKAFTDGKALAVGIDGIAHKRSTMSLGNVLWATQLNWDGSALSLEQQARGPIENQDELHENLAGAAQELQATALYPPMFQKAFGTSTITEEDILKALAQFVRTLVSSHSRYDRYLQGKEELTPEELEGMQLFMTHPEPSIGLRGGNCGDCHGGTLTSMNTFHNNGLDETFTDNGLGDVTGNPVHNGLFKAPSLRNIALTAPYMHDGRFQSLEDVLDHYNDHLKYNSPNLDPLIIEASNEVNGKTLLITQEEKRKIIAFLHTLTDATFITDERFSDPFTQ</sequence>
<evidence type="ECO:0000259" key="9">
    <source>
        <dbReference type="PROSITE" id="PS51007"/>
    </source>
</evidence>
<accession>A0ABW4X461</accession>
<evidence type="ECO:0000256" key="2">
    <source>
        <dbReference type="ARBA" id="ARBA00022617"/>
    </source>
</evidence>
<dbReference type="PANTHER" id="PTHR30600">
    <property type="entry name" value="CYTOCHROME C PEROXIDASE-RELATED"/>
    <property type="match status" value="1"/>
</dbReference>
<proteinExistence type="predicted"/>
<evidence type="ECO:0000256" key="1">
    <source>
        <dbReference type="ARBA" id="ARBA00004418"/>
    </source>
</evidence>
<dbReference type="InterPro" id="IPR009056">
    <property type="entry name" value="Cyt_c-like_dom"/>
</dbReference>
<dbReference type="SUPFAM" id="SSF46626">
    <property type="entry name" value="Cytochrome c"/>
    <property type="match status" value="2"/>
</dbReference>
<dbReference type="Pfam" id="PF03150">
    <property type="entry name" value="CCP_MauG"/>
    <property type="match status" value="1"/>
</dbReference>
<evidence type="ECO:0000256" key="3">
    <source>
        <dbReference type="ARBA" id="ARBA00022723"/>
    </source>
</evidence>
<keyword evidence="6" id="KW-0560">Oxidoreductase</keyword>
<keyword evidence="11" id="KW-1185">Reference proteome</keyword>
<keyword evidence="4" id="KW-0732">Signal</keyword>
<evidence type="ECO:0000256" key="5">
    <source>
        <dbReference type="ARBA" id="ARBA00022764"/>
    </source>
</evidence>
<keyword evidence="10" id="KW-0575">Peroxidase</keyword>
<evidence type="ECO:0000256" key="7">
    <source>
        <dbReference type="ARBA" id="ARBA00023004"/>
    </source>
</evidence>
<feature type="domain" description="Cytochrome c" evidence="9">
    <location>
        <begin position="215"/>
        <end position="355"/>
    </location>
</feature>
<keyword evidence="5" id="KW-0574">Periplasm</keyword>
<keyword evidence="3 8" id="KW-0479">Metal-binding</keyword>
<evidence type="ECO:0000256" key="8">
    <source>
        <dbReference type="PROSITE-ProRule" id="PRU00433"/>
    </source>
</evidence>
<reference evidence="11" key="1">
    <citation type="journal article" date="2019" name="Int. J. Syst. Evol. Microbiol.">
        <title>The Global Catalogue of Microorganisms (GCM) 10K type strain sequencing project: providing services to taxonomists for standard genome sequencing and annotation.</title>
        <authorList>
            <consortium name="The Broad Institute Genomics Platform"/>
            <consortium name="The Broad Institute Genome Sequencing Center for Infectious Disease"/>
            <person name="Wu L."/>
            <person name="Ma J."/>
        </authorList>
    </citation>
    <scope>NUCLEOTIDE SEQUENCE [LARGE SCALE GENOMIC DNA]</scope>
    <source>
        <strain evidence="11">JCM 16545</strain>
    </source>
</reference>
<evidence type="ECO:0000313" key="10">
    <source>
        <dbReference type="EMBL" id="MFD2068790.1"/>
    </source>
</evidence>
<dbReference type="Proteomes" id="UP001597369">
    <property type="component" value="Unassembled WGS sequence"/>
</dbReference>
<evidence type="ECO:0000256" key="4">
    <source>
        <dbReference type="ARBA" id="ARBA00022729"/>
    </source>
</evidence>
<dbReference type="InterPro" id="IPR036909">
    <property type="entry name" value="Cyt_c-like_dom_sf"/>
</dbReference>
<dbReference type="Gene3D" id="1.10.760.10">
    <property type="entry name" value="Cytochrome c-like domain"/>
    <property type="match status" value="2"/>
</dbReference>
<keyword evidence="7 8" id="KW-0408">Iron</keyword>
<evidence type="ECO:0000256" key="6">
    <source>
        <dbReference type="ARBA" id="ARBA00023002"/>
    </source>
</evidence>
<comment type="caution">
    <text evidence="10">The sequence shown here is derived from an EMBL/GenBank/DDBJ whole genome shotgun (WGS) entry which is preliminary data.</text>
</comment>
<name>A0ABW4X461_9BACT</name>
<dbReference type="GO" id="GO:0004601">
    <property type="term" value="F:peroxidase activity"/>
    <property type="evidence" value="ECO:0007669"/>
    <property type="project" value="UniProtKB-KW"/>
</dbReference>
<dbReference type="PIRSF" id="PIRSF000294">
    <property type="entry name" value="Cytochrome-c_peroxidase"/>
    <property type="match status" value="1"/>
</dbReference>